<accession>J9BW95</accession>
<gene>
    <name evidence="1" type="ORF">EVA_20043</name>
</gene>
<sequence length="68" mass="7910">MLLTFFLDFLQHALHFFVFILCLLKKFVQTVNIRPQNNRFLIFVKQFNPAVSGTFFALSKLLSKEAGT</sequence>
<comment type="caution">
    <text evidence="1">The sequence shown here is derived from an EMBL/GenBank/DDBJ whole genome shotgun (WGS) entry which is preliminary data.</text>
</comment>
<dbReference type="EMBL" id="AMCI01007908">
    <property type="protein sequence ID" value="EJW91850.1"/>
    <property type="molecule type" value="Genomic_DNA"/>
</dbReference>
<organism evidence="1">
    <name type="scientific">gut metagenome</name>
    <dbReference type="NCBI Taxonomy" id="749906"/>
    <lineage>
        <taxon>unclassified sequences</taxon>
        <taxon>metagenomes</taxon>
        <taxon>organismal metagenomes</taxon>
    </lineage>
</organism>
<evidence type="ECO:0000313" key="1">
    <source>
        <dbReference type="EMBL" id="EJW91850.1"/>
    </source>
</evidence>
<proteinExistence type="predicted"/>
<name>J9BW95_9ZZZZ</name>
<protein>
    <submittedName>
        <fullName evidence="1">Uncharacterized protein</fullName>
    </submittedName>
</protein>
<dbReference type="AlphaFoldDB" id="J9BW95"/>
<reference evidence="1" key="1">
    <citation type="journal article" date="2012" name="PLoS ONE">
        <title>Gene sets for utilization of primary and secondary nutrition supplies in the distal gut of endangered iberian lynx.</title>
        <authorList>
            <person name="Alcaide M."/>
            <person name="Messina E."/>
            <person name="Richter M."/>
            <person name="Bargiela R."/>
            <person name="Peplies J."/>
            <person name="Huws S.A."/>
            <person name="Newbold C.J."/>
            <person name="Golyshin P.N."/>
            <person name="Simon M.A."/>
            <person name="Lopez G."/>
            <person name="Yakimov M.M."/>
            <person name="Ferrer M."/>
        </authorList>
    </citation>
    <scope>NUCLEOTIDE SEQUENCE</scope>
</reference>